<reference evidence="1 2" key="1">
    <citation type="submission" date="2016-05" db="EMBL/GenBank/DDBJ databases">
        <title>Draft genome sequence of a porcine commensal Rothia nasimurium.</title>
        <authorList>
            <person name="Gaiser R.A."/>
            <person name="Van Baarlen P."/>
            <person name="Wells J.M."/>
        </authorList>
    </citation>
    <scope>NUCLEOTIDE SEQUENCE [LARGE SCALE GENOMIC DNA]</scope>
    <source>
        <strain evidence="1 2">PT-32</strain>
    </source>
</reference>
<name>A0A1Y1RQE9_9MICC</name>
<dbReference type="SUPFAM" id="SSF159659">
    <property type="entry name" value="Cgl1923-like"/>
    <property type="match status" value="1"/>
</dbReference>
<dbReference type="RefSeq" id="WP_083091015.1">
    <property type="nucleotide sequence ID" value="NZ_LXWF01000011.1"/>
</dbReference>
<dbReference type="Proteomes" id="UP000192359">
    <property type="component" value="Unassembled WGS sequence"/>
</dbReference>
<dbReference type="PIRSF" id="PIRSF028754">
    <property type="entry name" value="UCP028754"/>
    <property type="match status" value="1"/>
</dbReference>
<proteinExistence type="predicted"/>
<evidence type="ECO:0000313" key="1">
    <source>
        <dbReference type="EMBL" id="ORC21969.1"/>
    </source>
</evidence>
<evidence type="ECO:0000313" key="2">
    <source>
        <dbReference type="Proteomes" id="UP000192359"/>
    </source>
</evidence>
<dbReference type="Gene3D" id="3.40.50.10900">
    <property type="entry name" value="PAC-like subunit"/>
    <property type="match status" value="1"/>
</dbReference>
<organism evidence="1 2">
    <name type="scientific">Rothia nasimurium</name>
    <dbReference type="NCBI Taxonomy" id="85336"/>
    <lineage>
        <taxon>Bacteria</taxon>
        <taxon>Bacillati</taxon>
        <taxon>Actinomycetota</taxon>
        <taxon>Actinomycetes</taxon>
        <taxon>Micrococcales</taxon>
        <taxon>Micrococcaceae</taxon>
        <taxon>Rothia</taxon>
    </lineage>
</organism>
<keyword evidence="2" id="KW-1185">Reference proteome</keyword>
<sequence>MNQPLPLDALQHFAQLNVSPGHTPTLLLIGLEGWNDAGDAVQDALTAVQDYLQSQPRESFASSAYYDYTVTRPHLSTDEDGSPTVTWPQFTLTEGVSTAGRRVLTLTGPEPSLNWHELTSNVVDLVQREQVDLVVLCGSLLDEIPHTLAFPVSVTSWAPAALALDGVAQSTYTGPTGLVGVLAQALGEQGVPSLSLWVSVPYYLPEPPHPKASFALLGTLEAVSGIPLPLHIFSDRIMGWERTAADLLDDEPELSSFVRTLESAAEARDDLDGLGQVDIAAEFERFLRGRDGGDPGQDPGEPS</sequence>
<accession>A0A1Y1RQE9</accession>
<dbReference type="InterPro" id="IPR038389">
    <property type="entry name" value="PSMG2_sf"/>
</dbReference>
<dbReference type="OrthoDB" id="150941at2"/>
<dbReference type="AlphaFoldDB" id="A0A1Y1RQE9"/>
<dbReference type="InterPro" id="IPR008492">
    <property type="entry name" value="Rv2714-like"/>
</dbReference>
<dbReference type="EMBL" id="LXWF01000011">
    <property type="protein sequence ID" value="ORC21969.1"/>
    <property type="molecule type" value="Genomic_DNA"/>
</dbReference>
<protein>
    <recommendedName>
        <fullName evidence="3">PAC2 family protein</fullName>
    </recommendedName>
</protein>
<comment type="caution">
    <text evidence="1">The sequence shown here is derived from an EMBL/GenBank/DDBJ whole genome shotgun (WGS) entry which is preliminary data.</text>
</comment>
<dbReference type="InterPro" id="IPR019151">
    <property type="entry name" value="Proteasome_assmbl_chaperone_2"/>
</dbReference>
<gene>
    <name evidence="1" type="ORF">A7979_00130</name>
</gene>
<dbReference type="Pfam" id="PF09754">
    <property type="entry name" value="PAC2"/>
    <property type="match status" value="1"/>
</dbReference>
<evidence type="ECO:0008006" key="3">
    <source>
        <dbReference type="Google" id="ProtNLM"/>
    </source>
</evidence>